<evidence type="ECO:0000256" key="4">
    <source>
        <dbReference type="ARBA" id="ARBA00022729"/>
    </source>
</evidence>
<dbReference type="PANTHER" id="PTHR30627">
    <property type="entry name" value="PEPTIDOGLYCAN D,D-TRANSPEPTIDASE"/>
    <property type="match status" value="1"/>
</dbReference>
<keyword evidence="6" id="KW-0046">Antibiotic resistance</keyword>
<evidence type="ECO:0000256" key="3">
    <source>
        <dbReference type="ARBA" id="ARBA00012865"/>
    </source>
</evidence>
<evidence type="ECO:0000256" key="5">
    <source>
        <dbReference type="ARBA" id="ARBA00022801"/>
    </source>
</evidence>
<keyword evidence="10" id="KW-1185">Reference proteome</keyword>
<organism evidence="9 10">
    <name type="scientific">Polluticaenibacter yanchengensis</name>
    <dbReference type="NCBI Taxonomy" id="3014562"/>
    <lineage>
        <taxon>Bacteria</taxon>
        <taxon>Pseudomonadati</taxon>
        <taxon>Bacteroidota</taxon>
        <taxon>Chitinophagia</taxon>
        <taxon>Chitinophagales</taxon>
        <taxon>Chitinophagaceae</taxon>
        <taxon>Polluticaenibacter</taxon>
    </lineage>
</organism>
<evidence type="ECO:0000256" key="1">
    <source>
        <dbReference type="ARBA" id="ARBA00001526"/>
    </source>
</evidence>
<accession>A0ABT4ULP2</accession>
<proteinExistence type="inferred from homology"/>
<evidence type="ECO:0000313" key="9">
    <source>
        <dbReference type="EMBL" id="MDA3615768.1"/>
    </source>
</evidence>
<feature type="chain" id="PRO_5046311779" description="beta-lactamase" evidence="7">
    <location>
        <begin position="23"/>
        <end position="276"/>
    </location>
</feature>
<dbReference type="RefSeq" id="WP_407032096.1">
    <property type="nucleotide sequence ID" value="NZ_JAQGEF010000017.1"/>
</dbReference>
<feature type="signal peptide" evidence="7">
    <location>
        <begin position="1"/>
        <end position="22"/>
    </location>
</feature>
<keyword evidence="5" id="KW-0378">Hydrolase</keyword>
<gene>
    <name evidence="9" type="ORF">O3P16_13195</name>
</gene>
<sequence length="276" mass="32139">MLRRVLALIGVLIFLASCNTNNINNDTVAEKQFRAHHVTGSFAMWDNAKNVFDIYNMKRYRDSVYSPASTFKIFNSLVALNTSRVFSDTVVVPWDGVVRTLPNGDTAYKWNKDMDMREAFKVSSVPFYQEMARRIGRDTMQFWLDSVKYGNRKIGDKIDEFWLNNTLTITADEQLGFVKRLYFKQLPFQNVVQEMVKDMMIQEKTDIYTLAYKTGWGKTKEGNELGWVVGWIEENKHVYFFVLNLESPDHKIDMAAVRKDLLNGILKEKGFFEGKR</sequence>
<dbReference type="PROSITE" id="PS51257">
    <property type="entry name" value="PROKAR_LIPOPROTEIN"/>
    <property type="match status" value="1"/>
</dbReference>
<dbReference type="Gene3D" id="3.40.710.10">
    <property type="entry name" value="DD-peptidase/beta-lactamase superfamily"/>
    <property type="match status" value="1"/>
</dbReference>
<comment type="caution">
    <text evidence="9">The sequence shown here is derived from an EMBL/GenBank/DDBJ whole genome shotgun (WGS) entry which is preliminary data.</text>
</comment>
<dbReference type="SUPFAM" id="SSF56601">
    <property type="entry name" value="beta-lactamase/transpeptidase-like"/>
    <property type="match status" value="1"/>
</dbReference>
<dbReference type="PANTHER" id="PTHR30627:SF6">
    <property type="entry name" value="BETA-LACTAMASE YBXI-RELATED"/>
    <property type="match status" value="1"/>
</dbReference>
<evidence type="ECO:0000256" key="2">
    <source>
        <dbReference type="ARBA" id="ARBA00007898"/>
    </source>
</evidence>
<name>A0ABT4ULP2_9BACT</name>
<dbReference type="EC" id="3.5.2.6" evidence="3"/>
<reference evidence="9 10" key="1">
    <citation type="submission" date="2022-12" db="EMBL/GenBank/DDBJ databases">
        <title>Chitinophagaceae gen. sp. nov., a new member of the family Chitinophagaceae, isolated from soil in a chemical factory.</title>
        <authorList>
            <person name="Ke Z."/>
        </authorList>
    </citation>
    <scope>NUCLEOTIDE SEQUENCE [LARGE SCALE GENOMIC DNA]</scope>
    <source>
        <strain evidence="9 10">LY-5</strain>
    </source>
</reference>
<dbReference type="InterPro" id="IPR001460">
    <property type="entry name" value="PCN-bd_Tpept"/>
</dbReference>
<comment type="similarity">
    <text evidence="2">Belongs to the class-D beta-lactamase family.</text>
</comment>
<dbReference type="InterPro" id="IPR050515">
    <property type="entry name" value="Beta-lactam/transpept"/>
</dbReference>
<comment type="catalytic activity">
    <reaction evidence="1">
        <text>a beta-lactam + H2O = a substituted beta-amino acid</text>
        <dbReference type="Rhea" id="RHEA:20401"/>
        <dbReference type="ChEBI" id="CHEBI:15377"/>
        <dbReference type="ChEBI" id="CHEBI:35627"/>
        <dbReference type="ChEBI" id="CHEBI:140347"/>
        <dbReference type="EC" id="3.5.2.6"/>
    </reaction>
</comment>
<evidence type="ECO:0000259" key="8">
    <source>
        <dbReference type="Pfam" id="PF00905"/>
    </source>
</evidence>
<feature type="domain" description="Penicillin-binding protein transpeptidase" evidence="8">
    <location>
        <begin position="56"/>
        <end position="262"/>
    </location>
</feature>
<dbReference type="InterPro" id="IPR012338">
    <property type="entry name" value="Beta-lactam/transpept-like"/>
</dbReference>
<dbReference type="Proteomes" id="UP001210231">
    <property type="component" value="Unassembled WGS sequence"/>
</dbReference>
<evidence type="ECO:0000256" key="6">
    <source>
        <dbReference type="ARBA" id="ARBA00023251"/>
    </source>
</evidence>
<dbReference type="Pfam" id="PF00905">
    <property type="entry name" value="Transpeptidase"/>
    <property type="match status" value="1"/>
</dbReference>
<keyword evidence="4 7" id="KW-0732">Signal</keyword>
<protein>
    <recommendedName>
        <fullName evidence="3">beta-lactamase</fullName>
        <ecNumber evidence="3">3.5.2.6</ecNumber>
    </recommendedName>
</protein>
<dbReference type="EMBL" id="JAQGEF010000017">
    <property type="protein sequence ID" value="MDA3615768.1"/>
    <property type="molecule type" value="Genomic_DNA"/>
</dbReference>
<evidence type="ECO:0000256" key="7">
    <source>
        <dbReference type="SAM" id="SignalP"/>
    </source>
</evidence>
<evidence type="ECO:0000313" key="10">
    <source>
        <dbReference type="Proteomes" id="UP001210231"/>
    </source>
</evidence>